<feature type="compositionally biased region" description="Basic and acidic residues" evidence="4">
    <location>
        <begin position="36"/>
        <end position="46"/>
    </location>
</feature>
<dbReference type="PANTHER" id="PTHR42781:SF4">
    <property type="entry name" value="SPERMIDINE_PUTRESCINE IMPORT ATP-BINDING PROTEIN POTA"/>
    <property type="match status" value="1"/>
</dbReference>
<dbReference type="FunFam" id="3.40.50.300:FF:000133">
    <property type="entry name" value="Spermidine/putrescine import ATP-binding protein PotA"/>
    <property type="match status" value="1"/>
</dbReference>
<dbReference type="SMART" id="SM00382">
    <property type="entry name" value="AAA"/>
    <property type="match status" value="1"/>
</dbReference>
<dbReference type="EMBL" id="VYTZ01000005">
    <property type="protein sequence ID" value="KAA9378238.1"/>
    <property type="molecule type" value="Genomic_DNA"/>
</dbReference>
<dbReference type="InterPro" id="IPR003439">
    <property type="entry name" value="ABC_transporter-like_ATP-bd"/>
</dbReference>
<feature type="domain" description="ABC transporter" evidence="5">
    <location>
        <begin position="65"/>
        <end position="295"/>
    </location>
</feature>
<evidence type="ECO:0000259" key="5">
    <source>
        <dbReference type="PROSITE" id="PS50893"/>
    </source>
</evidence>
<evidence type="ECO:0000256" key="2">
    <source>
        <dbReference type="ARBA" id="ARBA00022741"/>
    </source>
</evidence>
<dbReference type="Pfam" id="PF00005">
    <property type="entry name" value="ABC_tran"/>
    <property type="match status" value="1"/>
</dbReference>
<dbReference type="Proteomes" id="UP000327011">
    <property type="component" value="Unassembled WGS sequence"/>
</dbReference>
<dbReference type="SUPFAM" id="SSF52540">
    <property type="entry name" value="P-loop containing nucleoside triphosphate hydrolases"/>
    <property type="match status" value="1"/>
</dbReference>
<accession>A0A5J5K1Z5</accession>
<evidence type="ECO:0000256" key="1">
    <source>
        <dbReference type="ARBA" id="ARBA00022448"/>
    </source>
</evidence>
<keyword evidence="7" id="KW-1185">Reference proteome</keyword>
<evidence type="ECO:0000256" key="4">
    <source>
        <dbReference type="SAM" id="MobiDB-lite"/>
    </source>
</evidence>
<dbReference type="InterPro" id="IPR027417">
    <property type="entry name" value="P-loop_NTPase"/>
</dbReference>
<sequence>MEPGALRRRAVHLGGRDADHPRLAAHGRPGPGGAGRGEEGKEKDVTETATQAGPAGQEGSPGARVELAGIVKVYGDTRAVDDVSLTVEPGQFLTLLGASGSGKTTLLRIIAGFVDADEGRIVVNGRDISQVPVHQRGIGMVFQNYALFPHLSVAANVGFPLEMRGVRRRDRAALVERALEAVHLGGYGRRSPKELSGGQQQRVALARAIVARPPLLLMDEPLGALDRRLREAMQIEIRRLSRELGLTVINVTHDQEEALTMSDRIALLAGGRLVQHGTPEELYGLPESEVAARFLGESNLFRGRVRREGADSVLALPYGRVLVPGDPPGEREAVVVVRPSAIRIRPAGAEPSASVSRMPGVVSADIYAGDSRKVLVAGADGAELVVRCESGAPLPCSVGDEVVLEWDPGSCHIIPGAA</sequence>
<proteinExistence type="predicted"/>
<dbReference type="PROSITE" id="PS00211">
    <property type="entry name" value="ABC_TRANSPORTER_1"/>
    <property type="match status" value="1"/>
</dbReference>
<evidence type="ECO:0000256" key="3">
    <source>
        <dbReference type="ARBA" id="ARBA00022840"/>
    </source>
</evidence>
<dbReference type="GO" id="GO:0005524">
    <property type="term" value="F:ATP binding"/>
    <property type="evidence" value="ECO:0007669"/>
    <property type="project" value="UniProtKB-KW"/>
</dbReference>
<dbReference type="InterPro" id="IPR050093">
    <property type="entry name" value="ABC_SmlMolc_Importer"/>
</dbReference>
<organism evidence="6 7">
    <name type="scientific">Microbispora cellulosiformans</name>
    <dbReference type="NCBI Taxonomy" id="2614688"/>
    <lineage>
        <taxon>Bacteria</taxon>
        <taxon>Bacillati</taxon>
        <taxon>Actinomycetota</taxon>
        <taxon>Actinomycetes</taxon>
        <taxon>Streptosporangiales</taxon>
        <taxon>Streptosporangiaceae</taxon>
        <taxon>Microbispora</taxon>
    </lineage>
</organism>
<dbReference type="SUPFAM" id="SSF50331">
    <property type="entry name" value="MOP-like"/>
    <property type="match status" value="1"/>
</dbReference>
<keyword evidence="1" id="KW-0813">Transport</keyword>
<dbReference type="PROSITE" id="PS50893">
    <property type="entry name" value="ABC_TRANSPORTER_2"/>
    <property type="match status" value="1"/>
</dbReference>
<protein>
    <submittedName>
        <fullName evidence="6">ABC transporter ATP-binding protein</fullName>
    </submittedName>
</protein>
<dbReference type="Gene3D" id="3.40.50.300">
    <property type="entry name" value="P-loop containing nucleotide triphosphate hydrolases"/>
    <property type="match status" value="1"/>
</dbReference>
<feature type="compositionally biased region" description="Basic residues" evidence="4">
    <location>
        <begin position="1"/>
        <end position="11"/>
    </location>
</feature>
<keyword evidence="3 6" id="KW-0067">ATP-binding</keyword>
<reference evidence="6 7" key="1">
    <citation type="submission" date="2019-09" db="EMBL/GenBank/DDBJ databases">
        <title>Screening of Novel Bioactive Compounds from Soil-Associated.</title>
        <authorList>
            <person name="Gong X."/>
        </authorList>
    </citation>
    <scope>NUCLEOTIDE SEQUENCE [LARGE SCALE GENOMIC DNA]</scope>
    <source>
        <strain evidence="6 7">Gxj-6</strain>
    </source>
</reference>
<dbReference type="GO" id="GO:0022857">
    <property type="term" value="F:transmembrane transporter activity"/>
    <property type="evidence" value="ECO:0007669"/>
    <property type="project" value="InterPro"/>
</dbReference>
<feature type="region of interest" description="Disordered" evidence="4">
    <location>
        <begin position="1"/>
        <end position="62"/>
    </location>
</feature>
<dbReference type="InterPro" id="IPR008995">
    <property type="entry name" value="Mo/tungstate-bd_C_term_dom"/>
</dbReference>
<dbReference type="InterPro" id="IPR017871">
    <property type="entry name" value="ABC_transporter-like_CS"/>
</dbReference>
<name>A0A5J5K1Z5_9ACTN</name>
<dbReference type="InterPro" id="IPR013611">
    <property type="entry name" value="Transp-assoc_OB_typ2"/>
</dbReference>
<evidence type="ECO:0000313" key="7">
    <source>
        <dbReference type="Proteomes" id="UP000327011"/>
    </source>
</evidence>
<dbReference type="GO" id="GO:0016887">
    <property type="term" value="F:ATP hydrolysis activity"/>
    <property type="evidence" value="ECO:0007669"/>
    <property type="project" value="InterPro"/>
</dbReference>
<keyword evidence="2" id="KW-0547">Nucleotide-binding</keyword>
<gene>
    <name evidence="6" type="ORF">F5972_15240</name>
</gene>
<dbReference type="InterPro" id="IPR003593">
    <property type="entry name" value="AAA+_ATPase"/>
</dbReference>
<evidence type="ECO:0000313" key="6">
    <source>
        <dbReference type="EMBL" id="KAA9378238.1"/>
    </source>
</evidence>
<comment type="caution">
    <text evidence="6">The sequence shown here is derived from an EMBL/GenBank/DDBJ whole genome shotgun (WGS) entry which is preliminary data.</text>
</comment>
<dbReference type="Pfam" id="PF08402">
    <property type="entry name" value="TOBE_2"/>
    <property type="match status" value="1"/>
</dbReference>
<dbReference type="AlphaFoldDB" id="A0A5J5K1Z5"/>
<dbReference type="PANTHER" id="PTHR42781">
    <property type="entry name" value="SPERMIDINE/PUTRESCINE IMPORT ATP-BINDING PROTEIN POTA"/>
    <property type="match status" value="1"/>
</dbReference>
<dbReference type="GO" id="GO:0043190">
    <property type="term" value="C:ATP-binding cassette (ABC) transporter complex"/>
    <property type="evidence" value="ECO:0007669"/>
    <property type="project" value="InterPro"/>
</dbReference>